<evidence type="ECO:0000256" key="1">
    <source>
        <dbReference type="SAM" id="Phobius"/>
    </source>
</evidence>
<sequence length="96" mass="10602">MQIFKKIPLPRIKKLTLPQVVQWGLMGLAVLSLAAVLGASWVYYVYVYQLPNAALDAKPKARKLLEADLAFLLKRFDERAANLAATTTIAAPSAFQ</sequence>
<feature type="transmembrane region" description="Helical" evidence="1">
    <location>
        <begin position="20"/>
        <end position="46"/>
    </location>
</feature>
<keyword evidence="1" id="KW-1133">Transmembrane helix</keyword>
<organism evidence="2 3">
    <name type="scientific">Candidatus Sungbacteria bacterium RIFCSPHIGHO2_02_FULL_49_20</name>
    <dbReference type="NCBI Taxonomy" id="1802272"/>
    <lineage>
        <taxon>Bacteria</taxon>
        <taxon>Candidatus Sungiibacteriota</taxon>
    </lineage>
</organism>
<keyword evidence="1" id="KW-0472">Membrane</keyword>
<evidence type="ECO:0000313" key="3">
    <source>
        <dbReference type="Proteomes" id="UP000178710"/>
    </source>
</evidence>
<protein>
    <submittedName>
        <fullName evidence="2">Uncharacterized protein</fullName>
    </submittedName>
</protein>
<comment type="caution">
    <text evidence="2">The sequence shown here is derived from an EMBL/GenBank/DDBJ whole genome shotgun (WGS) entry which is preliminary data.</text>
</comment>
<proteinExistence type="predicted"/>
<reference evidence="2 3" key="1">
    <citation type="journal article" date="2016" name="Nat. Commun.">
        <title>Thousands of microbial genomes shed light on interconnected biogeochemical processes in an aquifer system.</title>
        <authorList>
            <person name="Anantharaman K."/>
            <person name="Brown C.T."/>
            <person name="Hug L.A."/>
            <person name="Sharon I."/>
            <person name="Castelle C.J."/>
            <person name="Probst A.J."/>
            <person name="Thomas B.C."/>
            <person name="Singh A."/>
            <person name="Wilkins M.J."/>
            <person name="Karaoz U."/>
            <person name="Brodie E.L."/>
            <person name="Williams K.H."/>
            <person name="Hubbard S.S."/>
            <person name="Banfield J.F."/>
        </authorList>
    </citation>
    <scope>NUCLEOTIDE SEQUENCE [LARGE SCALE GENOMIC DNA]</scope>
</reference>
<accession>A0A1G2KSJ9</accession>
<dbReference type="EMBL" id="MHQK01000005">
    <property type="protein sequence ID" value="OHA02264.1"/>
    <property type="molecule type" value="Genomic_DNA"/>
</dbReference>
<evidence type="ECO:0000313" key="2">
    <source>
        <dbReference type="EMBL" id="OHA02264.1"/>
    </source>
</evidence>
<dbReference type="Proteomes" id="UP000178710">
    <property type="component" value="Unassembled WGS sequence"/>
</dbReference>
<keyword evidence="1" id="KW-0812">Transmembrane</keyword>
<name>A0A1G2KSJ9_9BACT</name>
<dbReference type="AlphaFoldDB" id="A0A1G2KSJ9"/>
<gene>
    <name evidence="2" type="ORF">A3C12_00700</name>
</gene>